<dbReference type="SUPFAM" id="SSF53474">
    <property type="entry name" value="alpha/beta-Hydrolases"/>
    <property type="match status" value="1"/>
</dbReference>
<proteinExistence type="inferred from homology"/>
<dbReference type="Gene3D" id="3.40.50.1820">
    <property type="entry name" value="alpha/beta hydrolase"/>
    <property type="match status" value="1"/>
</dbReference>
<dbReference type="InterPro" id="IPR029058">
    <property type="entry name" value="AB_hydrolase_fold"/>
</dbReference>
<comment type="caution">
    <text evidence="3">The sequence shown here is derived from an EMBL/GenBank/DDBJ whole genome shotgun (WGS) entry which is preliminary data.</text>
</comment>
<evidence type="ECO:0000259" key="2">
    <source>
        <dbReference type="Pfam" id="PF12697"/>
    </source>
</evidence>
<name>A0A554WYD9_9BURK</name>
<protein>
    <submittedName>
        <fullName evidence="3">Sigma factor SigB regulation protein RsbQ</fullName>
    </submittedName>
</protein>
<comment type="similarity">
    <text evidence="1">Belongs to the AB hydrolase superfamily.</text>
</comment>
<dbReference type="Pfam" id="PF12697">
    <property type="entry name" value="Abhydrolase_6"/>
    <property type="match status" value="1"/>
</dbReference>
<accession>A0A554WYD9</accession>
<feature type="domain" description="AB hydrolase-1" evidence="2">
    <location>
        <begin position="28"/>
        <end position="268"/>
    </location>
</feature>
<sequence length="276" mass="30293">MRDAVVYDDQDGVARRYAVHVLGAGPTLVYANGFGCNQAVWADVAPGFIRTHRQVFFDYPGTGSADPRAFEPGRHRTLAGYADDLINVCRAFGAPEGVVLVAHSVSCSIAMLAAIRAPDLFRDLILIGPNPCFLNALPDYRGGFDRQDLQGLLDLMERNPLAWQPVLSPMVAGEGGGQPVAKRLEALFCAMDEEVARIFARATFFADNRREAILVQTPALILQHRHDLLAPLEVGDWLQRQMPRATLRVLDVAGHAAHMSHPDLVIDAMRQRFASV</sequence>
<evidence type="ECO:0000313" key="3">
    <source>
        <dbReference type="EMBL" id="TSE28596.1"/>
    </source>
</evidence>
<organism evidence="3 4">
    <name type="scientific">Tepidimonas taiwanensis</name>
    <dbReference type="NCBI Taxonomy" id="307486"/>
    <lineage>
        <taxon>Bacteria</taxon>
        <taxon>Pseudomonadati</taxon>
        <taxon>Pseudomonadota</taxon>
        <taxon>Betaproteobacteria</taxon>
        <taxon>Burkholderiales</taxon>
        <taxon>Tepidimonas</taxon>
    </lineage>
</organism>
<dbReference type="AlphaFoldDB" id="A0A554WYD9"/>
<dbReference type="InterPro" id="IPR000073">
    <property type="entry name" value="AB_hydrolase_1"/>
</dbReference>
<dbReference type="EMBL" id="VJOM01000052">
    <property type="protein sequence ID" value="TSE28596.1"/>
    <property type="molecule type" value="Genomic_DNA"/>
</dbReference>
<evidence type="ECO:0000313" key="4">
    <source>
        <dbReference type="Proteomes" id="UP000317763"/>
    </source>
</evidence>
<dbReference type="Proteomes" id="UP000317763">
    <property type="component" value="Unassembled WGS sequence"/>
</dbReference>
<keyword evidence="4" id="KW-1185">Reference proteome</keyword>
<dbReference type="RefSeq" id="WP_082007632.1">
    <property type="nucleotide sequence ID" value="NZ_CP083911.1"/>
</dbReference>
<gene>
    <name evidence="3" type="primary">rsbQ</name>
    <name evidence="3" type="ORF">Ttaiw_02559</name>
</gene>
<dbReference type="PANTHER" id="PTHR43039">
    <property type="entry name" value="ESTERASE-RELATED"/>
    <property type="match status" value="1"/>
</dbReference>
<reference evidence="3 4" key="1">
    <citation type="submission" date="2019-07" db="EMBL/GenBank/DDBJ databases">
        <title>Tepidimonas taiwanensis I1-1 draft genome.</title>
        <authorList>
            <person name="Da Costa M.S."/>
            <person name="Froufe H.J.C."/>
            <person name="Egas C."/>
            <person name="Albuquerque L."/>
        </authorList>
    </citation>
    <scope>NUCLEOTIDE SEQUENCE [LARGE SCALE GENOMIC DNA]</scope>
    <source>
        <strain evidence="3 4">I1-1</strain>
    </source>
</reference>
<evidence type="ECO:0000256" key="1">
    <source>
        <dbReference type="ARBA" id="ARBA00008645"/>
    </source>
</evidence>
<dbReference type="STRING" id="307486.GCA_000807215_02470"/>
<dbReference type="OrthoDB" id="8680283at2"/>